<evidence type="ECO:0000313" key="3">
    <source>
        <dbReference type="EMBL" id="GGX86330.1"/>
    </source>
</evidence>
<dbReference type="PANTHER" id="PTHR43283:SF3">
    <property type="entry name" value="BETA-LACTAMASE FAMILY PROTEIN (AFU_ORTHOLOGUE AFUA_5G07500)"/>
    <property type="match status" value="1"/>
</dbReference>
<accession>A0A918NQ12</accession>
<dbReference type="Proteomes" id="UP000619244">
    <property type="component" value="Unassembled WGS sequence"/>
</dbReference>
<dbReference type="InterPro" id="IPR012338">
    <property type="entry name" value="Beta-lactam/transpept-like"/>
</dbReference>
<organism evidence="3 4">
    <name type="scientific">Streptomyces minutiscleroticus</name>
    <dbReference type="NCBI Taxonomy" id="68238"/>
    <lineage>
        <taxon>Bacteria</taxon>
        <taxon>Bacillati</taxon>
        <taxon>Actinomycetota</taxon>
        <taxon>Actinomycetes</taxon>
        <taxon>Kitasatosporales</taxon>
        <taxon>Streptomycetaceae</taxon>
        <taxon>Streptomyces</taxon>
    </lineage>
</organism>
<gene>
    <name evidence="3" type="ORF">GCM10010358_45660</name>
</gene>
<evidence type="ECO:0000313" key="4">
    <source>
        <dbReference type="Proteomes" id="UP000619244"/>
    </source>
</evidence>
<dbReference type="Gene3D" id="3.40.710.10">
    <property type="entry name" value="DD-peptidase/beta-lactamase superfamily"/>
    <property type="match status" value="1"/>
</dbReference>
<name>A0A918NQ12_9ACTN</name>
<feature type="region of interest" description="Disordered" evidence="1">
    <location>
        <begin position="83"/>
        <end position="111"/>
    </location>
</feature>
<dbReference type="AlphaFoldDB" id="A0A918NQ12"/>
<evidence type="ECO:0000259" key="2">
    <source>
        <dbReference type="Pfam" id="PF00144"/>
    </source>
</evidence>
<reference evidence="3" key="2">
    <citation type="submission" date="2020-09" db="EMBL/GenBank/DDBJ databases">
        <authorList>
            <person name="Sun Q."/>
            <person name="Ohkuma M."/>
        </authorList>
    </citation>
    <scope>NUCLEOTIDE SEQUENCE</scope>
    <source>
        <strain evidence="3">JCM 4790</strain>
    </source>
</reference>
<dbReference type="Pfam" id="PF00144">
    <property type="entry name" value="Beta-lactamase"/>
    <property type="match status" value="1"/>
</dbReference>
<dbReference type="EMBL" id="BMVU01000023">
    <property type="protein sequence ID" value="GGX86330.1"/>
    <property type="molecule type" value="Genomic_DNA"/>
</dbReference>
<evidence type="ECO:0000256" key="1">
    <source>
        <dbReference type="SAM" id="MobiDB-lite"/>
    </source>
</evidence>
<dbReference type="PANTHER" id="PTHR43283">
    <property type="entry name" value="BETA-LACTAMASE-RELATED"/>
    <property type="match status" value="1"/>
</dbReference>
<dbReference type="InterPro" id="IPR001466">
    <property type="entry name" value="Beta-lactam-related"/>
</dbReference>
<protein>
    <recommendedName>
        <fullName evidence="2">Beta-lactamase-related domain-containing protein</fullName>
    </recommendedName>
</protein>
<dbReference type="InterPro" id="IPR050789">
    <property type="entry name" value="Diverse_Enzym_Activities"/>
</dbReference>
<comment type="caution">
    <text evidence="3">The sequence shown here is derived from an EMBL/GenBank/DDBJ whole genome shotgun (WGS) entry which is preliminary data.</text>
</comment>
<dbReference type="RefSeq" id="WP_190192142.1">
    <property type="nucleotide sequence ID" value="NZ_BMVU01000023.1"/>
</dbReference>
<sequence>MRELRQEMQSADATLNSKALSHLDQHFIRYVDQGTLPGFLLPVARKGRVAHLTLHGSRNRVAGPPAETDTVWRMHSMTKPVTSVAAPPLSEHGAPDLDAPRGTCRPTSAAP</sequence>
<feature type="domain" description="Beta-lactamase-related" evidence="2">
    <location>
        <begin position="23"/>
        <end position="100"/>
    </location>
</feature>
<proteinExistence type="predicted"/>
<reference evidence="3" key="1">
    <citation type="journal article" date="2014" name="Int. J. Syst. Evol. Microbiol.">
        <title>Complete genome sequence of Corynebacterium casei LMG S-19264T (=DSM 44701T), isolated from a smear-ripened cheese.</title>
        <authorList>
            <consortium name="US DOE Joint Genome Institute (JGI-PGF)"/>
            <person name="Walter F."/>
            <person name="Albersmeier A."/>
            <person name="Kalinowski J."/>
            <person name="Ruckert C."/>
        </authorList>
    </citation>
    <scope>NUCLEOTIDE SEQUENCE</scope>
    <source>
        <strain evidence="3">JCM 4790</strain>
    </source>
</reference>
<dbReference type="SUPFAM" id="SSF56601">
    <property type="entry name" value="beta-lactamase/transpeptidase-like"/>
    <property type="match status" value="1"/>
</dbReference>
<keyword evidence="4" id="KW-1185">Reference proteome</keyword>